<keyword evidence="3" id="KW-0479">Metal-binding</keyword>
<evidence type="ECO:0000256" key="8">
    <source>
        <dbReference type="PROSITE-ProRule" id="PRU00288"/>
    </source>
</evidence>
<dbReference type="Pfam" id="PF01412">
    <property type="entry name" value="ArfGap"/>
    <property type="match status" value="1"/>
</dbReference>
<dbReference type="SMART" id="SM00248">
    <property type="entry name" value="ANK"/>
    <property type="match status" value="2"/>
</dbReference>
<sequence>MQNVHGKEIDLLRTTVKVPGKRLPRATTTTAPSSSPKTNGLAKERSSSQFPGVTGEEVGLGPTQNSRQSCPGSCSTRGSWVQAVAVFWAVWSAQSGSGSRGARLGSHSDPLALQSIRTVRGNSFCVDCDAPNPDWASLNLGALICIECSGIHRHLGTHLSRVRSLDLDDWPLELVMVMTAIGNALANAVWEGAVEGYPKPGPESCREEKERWIRAKYEQRLFLMPLPHSDVPLGQQLLRAVVEDDLRAVVTLLAHGTKEEVNETYGDGDGRTALHLSCAMANVVFTQLLIWYGVDVKSRDARGLTPLSYARRACSQECIDILLQHGCPSDGTVTLTPSLPRRNANNNAYSTPPTEPGAGAL</sequence>
<reference evidence="11" key="1">
    <citation type="submission" date="2025-08" db="UniProtKB">
        <authorList>
            <consortium name="Ensembl"/>
        </authorList>
    </citation>
    <scope>IDENTIFICATION</scope>
</reference>
<dbReference type="InterPro" id="IPR038508">
    <property type="entry name" value="ArfGAP_dom_sf"/>
</dbReference>
<dbReference type="Proteomes" id="UP000694392">
    <property type="component" value="Unplaced"/>
</dbReference>
<feature type="compositionally biased region" description="Low complexity" evidence="9">
    <location>
        <begin position="26"/>
        <end position="36"/>
    </location>
</feature>
<dbReference type="GO" id="GO:0003924">
    <property type="term" value="F:GTPase activity"/>
    <property type="evidence" value="ECO:0007669"/>
    <property type="project" value="TreeGrafter"/>
</dbReference>
<dbReference type="InterPro" id="IPR001164">
    <property type="entry name" value="ArfGAP_dom"/>
</dbReference>
<evidence type="ECO:0000256" key="3">
    <source>
        <dbReference type="ARBA" id="ARBA00022723"/>
    </source>
</evidence>
<dbReference type="AlphaFoldDB" id="A0A8D0G5A4"/>
<dbReference type="PANTHER" id="PTHR45819:SF2">
    <property type="entry name" value="ARF-GAP WITH GTPASE, ANK REPEAT AND PH DOMAIN-CONTAINING PROTEIN 3"/>
    <property type="match status" value="1"/>
</dbReference>
<evidence type="ECO:0000256" key="6">
    <source>
        <dbReference type="ARBA" id="ARBA00023043"/>
    </source>
</evidence>
<dbReference type="Pfam" id="PF12796">
    <property type="entry name" value="Ank_2"/>
    <property type="match status" value="1"/>
</dbReference>
<dbReference type="Gene3D" id="1.25.40.20">
    <property type="entry name" value="Ankyrin repeat-containing domain"/>
    <property type="match status" value="1"/>
</dbReference>
<dbReference type="SUPFAM" id="SSF57863">
    <property type="entry name" value="ArfGap/RecO-like zinc finger"/>
    <property type="match status" value="1"/>
</dbReference>
<evidence type="ECO:0000256" key="2">
    <source>
        <dbReference type="ARBA" id="ARBA00022468"/>
    </source>
</evidence>
<dbReference type="PRINTS" id="PR00405">
    <property type="entry name" value="REVINTRACTNG"/>
</dbReference>
<dbReference type="PROSITE" id="PS50115">
    <property type="entry name" value="ARFGAP"/>
    <property type="match status" value="1"/>
</dbReference>
<dbReference type="OMA" id="EMANTVW"/>
<keyword evidence="6 7" id="KW-0040">ANK repeat</keyword>
<feature type="repeat" description="ANK" evidence="7">
    <location>
        <begin position="269"/>
        <end position="301"/>
    </location>
</feature>
<keyword evidence="4 8" id="KW-0863">Zinc-finger</keyword>
<dbReference type="Gene3D" id="1.10.220.150">
    <property type="entry name" value="Arf GTPase activating protein"/>
    <property type="match status" value="1"/>
</dbReference>
<dbReference type="InterPro" id="IPR036770">
    <property type="entry name" value="Ankyrin_rpt-contain_sf"/>
</dbReference>
<dbReference type="GO" id="GO:0005634">
    <property type="term" value="C:nucleus"/>
    <property type="evidence" value="ECO:0007669"/>
    <property type="project" value="TreeGrafter"/>
</dbReference>
<dbReference type="InterPro" id="IPR037278">
    <property type="entry name" value="ARFGAP/RecO"/>
</dbReference>
<dbReference type="PROSITE" id="PS50088">
    <property type="entry name" value="ANK_REPEAT"/>
    <property type="match status" value="1"/>
</dbReference>
<dbReference type="Gene3D" id="2.30.29.30">
    <property type="entry name" value="Pleckstrin-homology domain (PH domain)/Phosphotyrosine-binding domain (PTB)"/>
    <property type="match status" value="1"/>
</dbReference>
<feature type="compositionally biased region" description="Polar residues" evidence="9">
    <location>
        <begin position="62"/>
        <end position="72"/>
    </location>
</feature>
<keyword evidence="5" id="KW-0862">Zinc</keyword>
<evidence type="ECO:0000256" key="7">
    <source>
        <dbReference type="PROSITE-ProRule" id="PRU00023"/>
    </source>
</evidence>
<protein>
    <submittedName>
        <fullName evidence="11">ArfGAP with GTPase domain, ankyrin repeat and PH domain 3</fullName>
    </submittedName>
</protein>
<dbReference type="GO" id="GO:0008270">
    <property type="term" value="F:zinc ion binding"/>
    <property type="evidence" value="ECO:0007669"/>
    <property type="project" value="UniProtKB-KW"/>
</dbReference>
<dbReference type="FunFam" id="1.25.40.20:FF:000038">
    <property type="entry name" value="Arf-GAP with GTPase, ANK repeat and PH domain-containing protein 3"/>
    <property type="match status" value="1"/>
</dbReference>
<feature type="region of interest" description="Disordered" evidence="9">
    <location>
        <begin position="15"/>
        <end position="72"/>
    </location>
</feature>
<evidence type="ECO:0000256" key="5">
    <source>
        <dbReference type="ARBA" id="ARBA00022833"/>
    </source>
</evidence>
<dbReference type="SUPFAM" id="SSF48403">
    <property type="entry name" value="Ankyrin repeat"/>
    <property type="match status" value="1"/>
</dbReference>
<dbReference type="PANTHER" id="PTHR45819">
    <property type="entry name" value="CENTAURIN-GAMMA-1A"/>
    <property type="match status" value="1"/>
</dbReference>
<keyword evidence="12" id="KW-1185">Reference proteome</keyword>
<evidence type="ECO:0000259" key="10">
    <source>
        <dbReference type="PROSITE" id="PS50115"/>
    </source>
</evidence>
<comment type="similarity">
    <text evidence="1">Belongs to the centaurin gamma-like family.</text>
</comment>
<dbReference type="SMART" id="SM00105">
    <property type="entry name" value="ArfGap"/>
    <property type="match status" value="1"/>
</dbReference>
<evidence type="ECO:0000256" key="9">
    <source>
        <dbReference type="SAM" id="MobiDB-lite"/>
    </source>
</evidence>
<dbReference type="PROSITE" id="PS50297">
    <property type="entry name" value="ANK_REP_REGION"/>
    <property type="match status" value="1"/>
</dbReference>
<accession>A0A8D0G5A4</accession>
<dbReference type="GO" id="GO:0005096">
    <property type="term" value="F:GTPase activator activity"/>
    <property type="evidence" value="ECO:0007669"/>
    <property type="project" value="UniProtKB-KW"/>
</dbReference>
<dbReference type="GeneTree" id="ENSGT00940000159586"/>
<evidence type="ECO:0000256" key="4">
    <source>
        <dbReference type="ARBA" id="ARBA00022771"/>
    </source>
</evidence>
<reference evidence="11" key="2">
    <citation type="submission" date="2025-09" db="UniProtKB">
        <authorList>
            <consortium name="Ensembl"/>
        </authorList>
    </citation>
    <scope>IDENTIFICATION</scope>
</reference>
<dbReference type="InterPro" id="IPR002110">
    <property type="entry name" value="Ankyrin_rpt"/>
</dbReference>
<evidence type="ECO:0000313" key="12">
    <source>
        <dbReference type="Proteomes" id="UP000694392"/>
    </source>
</evidence>
<dbReference type="InterPro" id="IPR011993">
    <property type="entry name" value="PH-like_dom_sf"/>
</dbReference>
<dbReference type="FunFam" id="1.10.220.150:FF:000001">
    <property type="entry name" value="Arf-GAP with GTPase, ANK repeat and PH domain-containing protein 1"/>
    <property type="match status" value="1"/>
</dbReference>
<evidence type="ECO:0000256" key="1">
    <source>
        <dbReference type="ARBA" id="ARBA00005430"/>
    </source>
</evidence>
<keyword evidence="2" id="KW-0343">GTPase activation</keyword>
<dbReference type="InterPro" id="IPR051282">
    <property type="entry name" value="Arf-GAP_GTPase_ANK_PH"/>
</dbReference>
<feature type="compositionally biased region" description="Polar residues" evidence="9">
    <location>
        <begin position="334"/>
        <end position="352"/>
    </location>
</feature>
<evidence type="ECO:0000313" key="11">
    <source>
        <dbReference type="Ensembl" id="ENSSPUP00000000911.1"/>
    </source>
</evidence>
<organism evidence="11 12">
    <name type="scientific">Sphenodon punctatus</name>
    <name type="common">Tuatara</name>
    <name type="synonym">Hatteria punctata</name>
    <dbReference type="NCBI Taxonomy" id="8508"/>
    <lineage>
        <taxon>Eukaryota</taxon>
        <taxon>Metazoa</taxon>
        <taxon>Chordata</taxon>
        <taxon>Craniata</taxon>
        <taxon>Vertebrata</taxon>
        <taxon>Euteleostomi</taxon>
        <taxon>Lepidosauria</taxon>
        <taxon>Sphenodontia</taxon>
        <taxon>Sphenodontidae</taxon>
        <taxon>Sphenodon</taxon>
    </lineage>
</organism>
<name>A0A8D0G5A4_SPHPU</name>
<dbReference type="Ensembl" id="ENSSPUT00000000961.1">
    <property type="protein sequence ID" value="ENSSPUP00000000911.1"/>
    <property type="gene ID" value="ENSSPUG00000000730.1"/>
</dbReference>
<proteinExistence type="inferred from homology"/>
<feature type="region of interest" description="Disordered" evidence="9">
    <location>
        <begin position="334"/>
        <end position="361"/>
    </location>
</feature>
<gene>
    <name evidence="11" type="primary">AGAP3</name>
</gene>
<feature type="domain" description="Arf-GAP" evidence="10">
    <location>
        <begin position="110"/>
        <end position="230"/>
    </location>
</feature>